<dbReference type="InterPro" id="IPR003439">
    <property type="entry name" value="ABC_transporter-like_ATP-bd"/>
</dbReference>
<comment type="caution">
    <text evidence="6">The sequence shown here is derived from an EMBL/GenBank/DDBJ whole genome shotgun (WGS) entry which is preliminary data.</text>
</comment>
<evidence type="ECO:0000313" key="6">
    <source>
        <dbReference type="EMBL" id="MET3732711.1"/>
    </source>
</evidence>
<accession>A0ABV2LVY0</accession>
<dbReference type="RefSeq" id="WP_354510193.1">
    <property type="nucleotide sequence ID" value="NZ_JBEPMO010000017.1"/>
</dbReference>
<dbReference type="Pfam" id="PF00005">
    <property type="entry name" value="ABC_tran"/>
    <property type="match status" value="1"/>
</dbReference>
<dbReference type="Gene3D" id="3.40.50.300">
    <property type="entry name" value="P-loop containing nucleotide triphosphate hydrolases"/>
    <property type="match status" value="1"/>
</dbReference>
<keyword evidence="4 6" id="KW-0067">ATP-binding</keyword>
<keyword evidence="3" id="KW-0547">Nucleotide-binding</keyword>
<dbReference type="PANTHER" id="PTHR42734:SF17">
    <property type="entry name" value="METAL TRANSPORT SYSTEM ATP-BINDING PROTEIN TM_0124-RELATED"/>
    <property type="match status" value="1"/>
</dbReference>
<dbReference type="SMART" id="SM00382">
    <property type="entry name" value="AAA"/>
    <property type="match status" value="1"/>
</dbReference>
<dbReference type="InterPro" id="IPR003593">
    <property type="entry name" value="AAA+_ATPase"/>
</dbReference>
<feature type="domain" description="ABC transporter" evidence="5">
    <location>
        <begin position="3"/>
        <end position="241"/>
    </location>
</feature>
<evidence type="ECO:0000256" key="1">
    <source>
        <dbReference type="ARBA" id="ARBA00005417"/>
    </source>
</evidence>
<evidence type="ECO:0000256" key="4">
    <source>
        <dbReference type="ARBA" id="ARBA00022840"/>
    </source>
</evidence>
<dbReference type="PANTHER" id="PTHR42734">
    <property type="entry name" value="METAL TRANSPORT SYSTEM ATP-BINDING PROTEIN TM_0124-RELATED"/>
    <property type="match status" value="1"/>
</dbReference>
<reference evidence="6 7" key="1">
    <citation type="submission" date="2024-06" db="EMBL/GenBank/DDBJ databases">
        <title>Genomic Encyclopedia of Type Strains, Phase IV (KMG-IV): sequencing the most valuable type-strain genomes for metagenomic binning, comparative biology and taxonomic classification.</title>
        <authorList>
            <person name="Goeker M."/>
        </authorList>
    </citation>
    <scope>NUCLEOTIDE SEQUENCE [LARGE SCALE GENOMIC DNA]</scope>
    <source>
        <strain evidence="6 7">DSM 29388</strain>
    </source>
</reference>
<dbReference type="SUPFAM" id="SSF52540">
    <property type="entry name" value="P-loop containing nucleoside triphosphate hydrolases"/>
    <property type="match status" value="1"/>
</dbReference>
<dbReference type="PROSITE" id="PS50893">
    <property type="entry name" value="ABC_TRANSPORTER_2"/>
    <property type="match status" value="1"/>
</dbReference>
<organism evidence="6 7">
    <name type="scientific">Moheibacter stercoris</name>
    <dbReference type="NCBI Taxonomy" id="1628251"/>
    <lineage>
        <taxon>Bacteria</taxon>
        <taxon>Pseudomonadati</taxon>
        <taxon>Bacteroidota</taxon>
        <taxon>Flavobacteriia</taxon>
        <taxon>Flavobacteriales</taxon>
        <taxon>Weeksellaceae</taxon>
        <taxon>Moheibacter</taxon>
    </lineage>
</organism>
<keyword evidence="7" id="KW-1185">Reference proteome</keyword>
<evidence type="ECO:0000256" key="2">
    <source>
        <dbReference type="ARBA" id="ARBA00022448"/>
    </source>
</evidence>
<evidence type="ECO:0000259" key="5">
    <source>
        <dbReference type="PROSITE" id="PS50893"/>
    </source>
</evidence>
<dbReference type="InterPro" id="IPR027417">
    <property type="entry name" value="P-loop_NTPase"/>
</dbReference>
<proteinExistence type="inferred from homology"/>
<dbReference type="Proteomes" id="UP001549146">
    <property type="component" value="Unassembled WGS sequence"/>
</dbReference>
<dbReference type="CDD" id="cd03214">
    <property type="entry name" value="ABC_Iron-Siderophores_B12_Hemin"/>
    <property type="match status" value="1"/>
</dbReference>
<dbReference type="GO" id="GO:0005524">
    <property type="term" value="F:ATP binding"/>
    <property type="evidence" value="ECO:0007669"/>
    <property type="project" value="UniProtKB-KW"/>
</dbReference>
<dbReference type="EMBL" id="JBEPMO010000017">
    <property type="protein sequence ID" value="MET3732711.1"/>
    <property type="molecule type" value="Genomic_DNA"/>
</dbReference>
<sequence length="327" mass="37327">MNKPLLEIENLSVGYRSPIVQNLNASIFQGEFVGLTGRNGSGKSSLLKTILGLQPNLDGSIQFFGEEVQDWSVQKRAKNIAVVFSRLTHAPAISVYEMVALGRLPYQTGFSKLTKDDHQKIEEALELVGITSLASKMTNNLSDGQLQMSMIARALVQDTPLIVMDEPTSHLDVENQFKIFELIVNLSQQTNKTFLVASHQIELLLQNSTQLWWIDQGEFFAGFPEEIAYEQEIFEKLAQDQIQFDYELGRFQYQHLKSHTIQFFSDHSQFAYWTKQALVRNGFDIQPQAETKIEIKDHKILVDSRTFESIKELIQYLNLTLCKRTSS</sequence>
<comment type="similarity">
    <text evidence="1">Belongs to the ABC transporter superfamily.</text>
</comment>
<evidence type="ECO:0000256" key="3">
    <source>
        <dbReference type="ARBA" id="ARBA00022741"/>
    </source>
</evidence>
<gene>
    <name evidence="6" type="ORF">ABID46_002301</name>
</gene>
<name>A0ABV2LVY0_9FLAO</name>
<dbReference type="InterPro" id="IPR050153">
    <property type="entry name" value="Metal_Ion_Import_ABC"/>
</dbReference>
<protein>
    <submittedName>
        <fullName evidence="6">Iron complex transport system ATP-binding protein</fullName>
    </submittedName>
</protein>
<keyword evidence="2" id="KW-0813">Transport</keyword>
<evidence type="ECO:0000313" key="7">
    <source>
        <dbReference type="Proteomes" id="UP001549146"/>
    </source>
</evidence>